<proteinExistence type="predicted"/>
<dbReference type="EMBL" id="ML736166">
    <property type="protein sequence ID" value="KAE8381965.1"/>
    <property type="molecule type" value="Genomic_DNA"/>
</dbReference>
<dbReference type="Proteomes" id="UP000326198">
    <property type="component" value="Unassembled WGS sequence"/>
</dbReference>
<reference evidence="2 3" key="1">
    <citation type="submission" date="2019-04" db="EMBL/GenBank/DDBJ databases">
        <title>Friends and foes A comparative genomics studyof 23 Aspergillus species from section Flavi.</title>
        <authorList>
            <consortium name="DOE Joint Genome Institute"/>
            <person name="Kjaerbolling I."/>
            <person name="Vesth T."/>
            <person name="Frisvad J.C."/>
            <person name="Nybo J.L."/>
            <person name="Theobald S."/>
            <person name="Kildgaard S."/>
            <person name="Isbrandt T."/>
            <person name="Kuo A."/>
            <person name="Sato A."/>
            <person name="Lyhne E.K."/>
            <person name="Kogle M.E."/>
            <person name="Wiebenga A."/>
            <person name="Kun R.S."/>
            <person name="Lubbers R.J."/>
            <person name="Makela M.R."/>
            <person name="Barry K."/>
            <person name="Chovatia M."/>
            <person name="Clum A."/>
            <person name="Daum C."/>
            <person name="Haridas S."/>
            <person name="He G."/>
            <person name="LaButti K."/>
            <person name="Lipzen A."/>
            <person name="Mondo S."/>
            <person name="Riley R."/>
            <person name="Salamov A."/>
            <person name="Simmons B.A."/>
            <person name="Magnuson J.K."/>
            <person name="Henrissat B."/>
            <person name="Mortensen U.H."/>
            <person name="Larsen T.O."/>
            <person name="Devries R.P."/>
            <person name="Grigoriev I.V."/>
            <person name="Machida M."/>
            <person name="Baker S.E."/>
            <person name="Andersen M.R."/>
        </authorList>
    </citation>
    <scope>NUCLEOTIDE SEQUENCE [LARGE SCALE GENOMIC DNA]</scope>
    <source>
        <strain evidence="2 3">IBT 29228</strain>
    </source>
</reference>
<protein>
    <submittedName>
        <fullName evidence="2">Uncharacterized protein</fullName>
    </submittedName>
</protein>
<evidence type="ECO:0000256" key="1">
    <source>
        <dbReference type="SAM" id="SignalP"/>
    </source>
</evidence>
<evidence type="ECO:0000313" key="2">
    <source>
        <dbReference type="EMBL" id="KAE8381965.1"/>
    </source>
</evidence>
<organism evidence="2 3">
    <name type="scientific">Aspergillus bertholletiae</name>
    <dbReference type="NCBI Taxonomy" id="1226010"/>
    <lineage>
        <taxon>Eukaryota</taxon>
        <taxon>Fungi</taxon>
        <taxon>Dikarya</taxon>
        <taxon>Ascomycota</taxon>
        <taxon>Pezizomycotina</taxon>
        <taxon>Eurotiomycetes</taxon>
        <taxon>Eurotiomycetidae</taxon>
        <taxon>Eurotiales</taxon>
        <taxon>Aspergillaceae</taxon>
        <taxon>Aspergillus</taxon>
        <taxon>Aspergillus subgen. Circumdati</taxon>
    </lineage>
</organism>
<evidence type="ECO:0000313" key="3">
    <source>
        <dbReference type="Proteomes" id="UP000326198"/>
    </source>
</evidence>
<sequence>MKLLQLLFLAALSASVTAYHPRPYFGWPCRQGSVKSGKSLSGSPFDYSEKELQDAINSGFVECDNTAWCLFKCIDNEGGIASVEYCNSGVIDNKNPEKNDFCDTFRYRRYWG</sequence>
<keyword evidence="1" id="KW-0732">Signal</keyword>
<feature type="chain" id="PRO_5025063813" evidence="1">
    <location>
        <begin position="19"/>
        <end position="112"/>
    </location>
</feature>
<name>A0A5N7BJM0_9EURO</name>
<feature type="signal peptide" evidence="1">
    <location>
        <begin position="1"/>
        <end position="18"/>
    </location>
</feature>
<dbReference type="AlphaFoldDB" id="A0A5N7BJM0"/>
<keyword evidence="3" id="KW-1185">Reference proteome</keyword>
<gene>
    <name evidence="2" type="ORF">BDV26DRAFT_254601</name>
</gene>
<accession>A0A5N7BJM0</accession>